<dbReference type="Proteomes" id="UP000247512">
    <property type="component" value="Unassembled WGS sequence"/>
</dbReference>
<protein>
    <submittedName>
        <fullName evidence="2">Uncharacterized protein</fullName>
    </submittedName>
</protein>
<comment type="caution">
    <text evidence="2">The sequence shown here is derived from an EMBL/GenBank/DDBJ whole genome shotgun (WGS) entry which is preliminary data.</text>
</comment>
<keyword evidence="3" id="KW-1185">Reference proteome</keyword>
<evidence type="ECO:0000313" key="2">
    <source>
        <dbReference type="EMBL" id="PYD65152.1"/>
    </source>
</evidence>
<evidence type="ECO:0000313" key="3">
    <source>
        <dbReference type="Proteomes" id="UP000247512"/>
    </source>
</evidence>
<evidence type="ECO:0000256" key="1">
    <source>
        <dbReference type="SAM" id="MobiDB-lite"/>
    </source>
</evidence>
<dbReference type="InterPro" id="IPR025157">
    <property type="entry name" value="Hemagglutinin_rpt"/>
</dbReference>
<reference evidence="2 3" key="1">
    <citation type="submission" date="2017-06" db="EMBL/GenBank/DDBJ databases">
        <title>A draft genome sequence of Komagataeibacter nataicola LMG 1536.</title>
        <authorList>
            <person name="Skraban J."/>
            <person name="Cleenwerck I."/>
            <person name="Vandamme P."/>
            <person name="Trcek J."/>
        </authorList>
    </citation>
    <scope>NUCLEOTIDE SEQUENCE [LARGE SCALE GENOMIC DNA]</scope>
    <source>
        <strain evidence="2 3">LMG 1536</strain>
    </source>
</reference>
<gene>
    <name evidence="2" type="ORF">CDI09_15275</name>
</gene>
<feature type="region of interest" description="Disordered" evidence="1">
    <location>
        <begin position="779"/>
        <end position="809"/>
    </location>
</feature>
<proteinExistence type="predicted"/>
<dbReference type="Pfam" id="PF13332">
    <property type="entry name" value="Fil_haemagg_2"/>
    <property type="match status" value="3"/>
</dbReference>
<dbReference type="EMBL" id="NIRT01000041">
    <property type="protein sequence ID" value="PYD65152.1"/>
    <property type="molecule type" value="Genomic_DNA"/>
</dbReference>
<name>A0ABX5P7E2_9PROT</name>
<feature type="region of interest" description="Disordered" evidence="1">
    <location>
        <begin position="559"/>
        <end position="578"/>
    </location>
</feature>
<feature type="compositionally biased region" description="Low complexity" evidence="1">
    <location>
        <begin position="784"/>
        <end position="796"/>
    </location>
</feature>
<organism evidence="2 3">
    <name type="scientific">Komagataeibacter nataicola</name>
    <dbReference type="NCBI Taxonomy" id="265960"/>
    <lineage>
        <taxon>Bacteria</taxon>
        <taxon>Pseudomonadati</taxon>
        <taxon>Pseudomonadota</taxon>
        <taxon>Alphaproteobacteria</taxon>
        <taxon>Acetobacterales</taxon>
        <taxon>Acetobacteraceae</taxon>
        <taxon>Komagataeibacter</taxon>
    </lineage>
</organism>
<accession>A0ABX5P7E2</accession>
<sequence length="1010" mass="100510">MAANDNVTMVSSGDMSVAGTVAGGGNVTLQAGGKFTENALKDTANAFYEQKSSGLFLGTSGASARIGFGKTTDTDTYSQTSWTPSEIASTGGNLSITANGPVTINGSDLGAAKDATVTGSSVSFNALEDVATQTQTHKSLFIGDTTGLNPNSVVGQMVDIALSASQASGKDSGKLAALDGAQAAMTGVSTGVMASMKGGITQVKCLSSLFEEGKTPKGNIDLIAVQSNIGFDLEKSSTTLTTGTVQGSTAVAGNTLAVTATGGVPTDSQSGNIVATASQLSGQDVTLTAPGQVTLQAGYDTTHEVASSKSIEASVGASASIGTKGAGVSIEGEFGASKTNTNAASSTAVDSTVSGTDNVTIANATGTTTLNGAEISGKSIDVATKDLTITTAQDTSGYNSKTTGIDASFSVPVWGAGDIGGSASSSHTTVKDSYASTEATQSGLYAGSGGLDVTASGTTTLNGGVIESTAAAALNQLSTGTLVANDIANHTDATAKTMGYQANVMNPEGATGGGTGSFATAIGTGMAANAGGLLGAATHQDASSVTQSAIGSNVQIAAGSTSGDLSRSPSTSSHPLTNTFDAQQMQNDLQIQQVGSQAVGQVGGMVSDSLAASGLDAFKEGGYGRVLMETAGNAGVAALGHGSIGGSALATSAAGFGNLVTLPAAAGIAEAIAPNDRDAQYAIANTIETAASAGLGAAGGAVGGNSSVDAISGAGAASNVAQYNASAEMAMQYAAGLAVSAGTAEILAPAAAAAVLVAGGYEVYNYVAEHRDNVSINAVPAGPSSSTTMGDRSSSSAQMTASPDASEPTILVTPSPEQTNGYTEEFPIHDQQASDHVIADPIHDDKTSFDLPGFEAQEASKQDNILADPIPRQLTAADLISMSTTTLEDLASGKVTVDATSSKTIIVDSKGNALVGNWSATKKLTPPENAFGHAVKHRSEFPAYSSDSEYVERAQNSVANPPDNVLTKTRGNGDILLYDPESNTFAVKTGSGVPKIMFRPNNVIDYWNRQ</sequence>